<dbReference type="EMBL" id="AHOM02000010">
    <property type="protein sequence ID" value="EJZ40900.1"/>
    <property type="molecule type" value="Genomic_DNA"/>
</dbReference>
<evidence type="ECO:0000313" key="2">
    <source>
        <dbReference type="Proteomes" id="UP000018720"/>
    </source>
</evidence>
<proteinExistence type="predicted"/>
<accession>A0ABN0H638</accession>
<sequence length="42" mass="5212">MNTKPKFMMDMIRTIVLNSKKIYGFYFLTSLKYEFKNLIWKE</sequence>
<evidence type="ECO:0000313" key="1">
    <source>
        <dbReference type="EMBL" id="EJZ40900.1"/>
    </source>
</evidence>
<keyword evidence="2" id="KW-1185">Reference proteome</keyword>
<organism evidence="1 2">
    <name type="scientific">Leptospira licerasiae str. MMD4847</name>
    <dbReference type="NCBI Taxonomy" id="1049971"/>
    <lineage>
        <taxon>Bacteria</taxon>
        <taxon>Pseudomonadati</taxon>
        <taxon>Spirochaetota</taxon>
        <taxon>Spirochaetia</taxon>
        <taxon>Leptospirales</taxon>
        <taxon>Leptospiraceae</taxon>
        <taxon>Leptospira</taxon>
    </lineage>
</organism>
<comment type="caution">
    <text evidence="1">The sequence shown here is derived from an EMBL/GenBank/DDBJ whole genome shotgun (WGS) entry which is preliminary data.</text>
</comment>
<name>A0ABN0H638_9LEPT</name>
<dbReference type="Proteomes" id="UP000018720">
    <property type="component" value="Unassembled WGS sequence"/>
</dbReference>
<gene>
    <name evidence="1" type="ORF">LEP1GSC178_1528</name>
</gene>
<protein>
    <submittedName>
        <fullName evidence="1">Uncharacterized protein</fullName>
    </submittedName>
</protein>
<reference evidence="1 2" key="1">
    <citation type="submission" date="2012-08" db="EMBL/GenBank/DDBJ databases">
        <authorList>
            <person name="Harkins D.M."/>
            <person name="Durkin A.S."/>
            <person name="Selengut J.D."/>
            <person name="Sanka R."/>
            <person name="DePew J."/>
            <person name="Purushe J."/>
            <person name="Matthias M.A."/>
            <person name="Vinetz J.M."/>
            <person name="Sutton G.G."/>
            <person name="Nelson W.C."/>
            <person name="Fouts D.E."/>
        </authorList>
    </citation>
    <scope>NUCLEOTIDE SEQUENCE [LARGE SCALE GENOMIC DNA]</scope>
    <source>
        <strain evidence="1 2">MMD4847</strain>
    </source>
</reference>